<accession>A0A8J4XF19</accession>
<gene>
    <name evidence="1" type="primary">rtt106</name>
    <name evidence="1" type="ORF">DAT39_002812</name>
</gene>
<proteinExistence type="predicted"/>
<evidence type="ECO:0000313" key="2">
    <source>
        <dbReference type="Proteomes" id="UP000727407"/>
    </source>
</evidence>
<reference evidence="1" key="1">
    <citation type="submission" date="2020-07" db="EMBL/GenBank/DDBJ databases">
        <title>Clarias magur genome sequencing, assembly and annotation.</title>
        <authorList>
            <person name="Kushwaha B."/>
            <person name="Kumar R."/>
            <person name="Das P."/>
            <person name="Joshi C.G."/>
            <person name="Kumar D."/>
            <person name="Nagpure N.S."/>
            <person name="Pandey M."/>
            <person name="Agarwal S."/>
            <person name="Srivastava S."/>
            <person name="Singh M."/>
            <person name="Sahoo L."/>
            <person name="Jayasankar P."/>
            <person name="Meher P.K."/>
            <person name="Koringa P.G."/>
            <person name="Iquebal M.A."/>
            <person name="Das S.P."/>
            <person name="Bit A."/>
            <person name="Patnaik S."/>
            <person name="Patel N."/>
            <person name="Shah T.M."/>
            <person name="Hinsu A."/>
            <person name="Jena J.K."/>
        </authorList>
    </citation>
    <scope>NUCLEOTIDE SEQUENCE</scope>
    <source>
        <strain evidence="1">CIFAMagur01</strain>
        <tissue evidence="1">Testis</tissue>
    </source>
</reference>
<dbReference type="EMBL" id="QNUK01000022">
    <property type="protein sequence ID" value="KAF5907473.1"/>
    <property type="molecule type" value="Genomic_DNA"/>
</dbReference>
<dbReference type="AlphaFoldDB" id="A0A8J4XF19"/>
<organism evidence="1 2">
    <name type="scientific">Clarias magur</name>
    <name type="common">Asian catfish</name>
    <name type="synonym">Macropteronotus magur</name>
    <dbReference type="NCBI Taxonomy" id="1594786"/>
    <lineage>
        <taxon>Eukaryota</taxon>
        <taxon>Metazoa</taxon>
        <taxon>Chordata</taxon>
        <taxon>Craniata</taxon>
        <taxon>Vertebrata</taxon>
        <taxon>Euteleostomi</taxon>
        <taxon>Actinopterygii</taxon>
        <taxon>Neopterygii</taxon>
        <taxon>Teleostei</taxon>
        <taxon>Ostariophysi</taxon>
        <taxon>Siluriformes</taxon>
        <taxon>Clariidae</taxon>
        <taxon>Clarias</taxon>
    </lineage>
</organism>
<comment type="caution">
    <text evidence="1">The sequence shown here is derived from an EMBL/GenBank/DDBJ whole genome shotgun (WGS) entry which is preliminary data.</text>
</comment>
<dbReference type="Proteomes" id="UP000727407">
    <property type="component" value="Unassembled WGS sequence"/>
</dbReference>
<keyword evidence="2" id="KW-1185">Reference proteome</keyword>
<feature type="non-terminal residue" evidence="1">
    <location>
        <position position="72"/>
    </location>
</feature>
<evidence type="ECO:0000313" key="1">
    <source>
        <dbReference type="EMBL" id="KAF5907473.1"/>
    </source>
</evidence>
<protein>
    <submittedName>
        <fullName evidence="1">Histone chaperone</fullName>
    </submittedName>
</protein>
<sequence length="72" mass="7974">MEDRIKHPCALPVPVFALTEYVYCISSRFELFVEAEPANDATLIILQCSNKPGSTSLSLSFSLILKGKLKTK</sequence>
<name>A0A8J4XF19_CLAMG</name>